<dbReference type="PANTHER" id="PTHR37813">
    <property type="entry name" value="FELS-2 PROPHAGE PROTEIN"/>
    <property type="match status" value="1"/>
</dbReference>
<organism evidence="3 4">
    <name type="scientific">Lacipirellula parvula</name>
    <dbReference type="NCBI Taxonomy" id="2650471"/>
    <lineage>
        <taxon>Bacteria</taxon>
        <taxon>Pseudomonadati</taxon>
        <taxon>Planctomycetota</taxon>
        <taxon>Planctomycetia</taxon>
        <taxon>Pirellulales</taxon>
        <taxon>Lacipirellulaceae</taxon>
        <taxon>Lacipirellula</taxon>
    </lineage>
</organism>
<dbReference type="Proteomes" id="UP000326837">
    <property type="component" value="Chromosome"/>
</dbReference>
<name>A0A5K7X4F5_9BACT</name>
<gene>
    <name evidence="3" type="ORF">PLANPX_1176</name>
</gene>
<keyword evidence="4" id="KW-1185">Reference proteome</keyword>
<dbReference type="NCBIfam" id="TIGR01760">
    <property type="entry name" value="tape_meas_TP901"/>
    <property type="match status" value="1"/>
</dbReference>
<accession>A0A5K7X4F5</accession>
<feature type="domain" description="Phage tail tape measure protein" evidence="2">
    <location>
        <begin position="133"/>
        <end position="325"/>
    </location>
</feature>
<evidence type="ECO:0000259" key="2">
    <source>
        <dbReference type="Pfam" id="PF10145"/>
    </source>
</evidence>
<evidence type="ECO:0000256" key="1">
    <source>
        <dbReference type="ARBA" id="ARBA00022612"/>
    </source>
</evidence>
<dbReference type="KEGG" id="lpav:PLANPX_1176"/>
<proteinExistence type="predicted"/>
<protein>
    <recommendedName>
        <fullName evidence="2">Phage tail tape measure protein domain-containing protein</fullName>
    </recommendedName>
</protein>
<reference evidence="4" key="1">
    <citation type="submission" date="2019-10" db="EMBL/GenBank/DDBJ databases">
        <title>Lacipirellula parvula gen. nov., sp. nov., representing a lineage of planctomycetes widespread in freshwater anoxic habitats, and description of the family Lacipirellulaceae.</title>
        <authorList>
            <person name="Dedysh S.N."/>
            <person name="Kulichevskaya I.S."/>
            <person name="Beletsky A.V."/>
            <person name="Rakitin A.L."/>
            <person name="Mardanov A.V."/>
            <person name="Ivanova A.A."/>
            <person name="Saltykova V.X."/>
            <person name="Rijpstra W.I.C."/>
            <person name="Sinninghe Damste J.S."/>
            <person name="Ravin N.V."/>
        </authorList>
    </citation>
    <scope>NUCLEOTIDE SEQUENCE [LARGE SCALE GENOMIC DNA]</scope>
    <source>
        <strain evidence="4">PX69</strain>
    </source>
</reference>
<keyword evidence="1" id="KW-1188">Viral release from host cell</keyword>
<dbReference type="InterPro" id="IPR010090">
    <property type="entry name" value="Phage_tape_meas"/>
</dbReference>
<evidence type="ECO:0000313" key="4">
    <source>
        <dbReference type="Proteomes" id="UP000326837"/>
    </source>
</evidence>
<dbReference type="AlphaFoldDB" id="A0A5K7X4F5"/>
<dbReference type="Pfam" id="PF10145">
    <property type="entry name" value="PhageMin_Tail"/>
    <property type="match status" value="1"/>
</dbReference>
<sequence>MEIINKLGFDASQAIAELTKLDNALLNLQTALQNTGKTAGQFGTASANIGKQLQRIGDSSTTAANQVGQNVQRMTTSLALLSRVVFTQAIVRGLSTLRNSFKATANDAADFQRSISLIQTIDDSRQSADDLSKAVRDLSNEFNIPLLEASAGVYQAISNQVGSAAESLEFAGKSAEFAKATNSSLANSVDLLSGVLKSYNLNVSETDRISSVFFKTIDLGRVEANELANAFGRVGPRAKDMGISTEETGAALASLTVRGLKTNEAITQLSGIMSALSKPSEAMKEALQRLGVDSGEAAIRAFGLFGTLERLKGATSGSAAEMAKLFPNVRALGGATSLLGDGLKSATANLAEMNAVGRDFAHGRYLQSIANDGERVRKEFNEIKNVFTTEIGGALLESTKQFLGMTDATSNLTDTIKFATPAVGSITAAIGLLIGQLAAAKLGAAGLATGLGALALIPAAMAGGELIGASINETRTEAAIGSIKALHDANAKEVEDFRKAQQSKVDAANAADQARVISARTAAAQISAALSATEIATQLDSDSGVTALEETFGRQITTMRDYVAALEVATQKTAEFRTQQANAALAQKQTVEIQEELGHALDRLGDRGLTDVAGLAVFGDGLQAVSQLRNQIHELANSTSVSEEQMESLRQQFLSFVQSVDSASGKQFFLDDVQQLQQAYQLLQQLQQAQTQSVVDPNLPIYLSKLEQTLALNPAGQFGQATQAMNLAVGPTAAIAANWERAAAAAERAARAAASGGATNQAFGGMMHLAEGGFASRGVDTIPAMLSPGEFVVNARSSRKFFSQLQAINAGQTPSFRENGGSVTNVGDTTINVNGARDPSVTGSEVIRLINRTQRHGTNRIR</sequence>
<evidence type="ECO:0000313" key="3">
    <source>
        <dbReference type="EMBL" id="BBO31564.1"/>
    </source>
</evidence>
<dbReference type="EMBL" id="AP021861">
    <property type="protein sequence ID" value="BBO31564.1"/>
    <property type="molecule type" value="Genomic_DNA"/>
</dbReference>
<dbReference type="PANTHER" id="PTHR37813:SF1">
    <property type="entry name" value="FELS-2 PROPHAGE PROTEIN"/>
    <property type="match status" value="1"/>
</dbReference>
<dbReference type="RefSeq" id="WP_152097688.1">
    <property type="nucleotide sequence ID" value="NZ_AP021861.1"/>
</dbReference>